<dbReference type="GO" id="GO:0005737">
    <property type="term" value="C:cytoplasm"/>
    <property type="evidence" value="ECO:0007669"/>
    <property type="project" value="UniProtKB-SubCell"/>
</dbReference>
<evidence type="ECO:0000256" key="7">
    <source>
        <dbReference type="SAM" id="MobiDB-lite"/>
    </source>
</evidence>
<dbReference type="InterPro" id="IPR011114">
    <property type="entry name" value="RuvA_C"/>
</dbReference>
<keyword evidence="4 6" id="KW-0233">DNA recombination</keyword>
<dbReference type="SUPFAM" id="SSF50249">
    <property type="entry name" value="Nucleic acid-binding proteins"/>
    <property type="match status" value="1"/>
</dbReference>
<dbReference type="NCBIfam" id="TIGR00084">
    <property type="entry name" value="ruvA"/>
    <property type="match status" value="1"/>
</dbReference>
<dbReference type="AlphaFoldDB" id="A0A370HM81"/>
<evidence type="ECO:0000256" key="2">
    <source>
        <dbReference type="ARBA" id="ARBA00022763"/>
    </source>
</evidence>
<dbReference type="Gene3D" id="1.10.8.10">
    <property type="entry name" value="DNA helicase RuvA subunit, C-terminal domain"/>
    <property type="match status" value="1"/>
</dbReference>
<evidence type="ECO:0000256" key="3">
    <source>
        <dbReference type="ARBA" id="ARBA00023125"/>
    </source>
</evidence>
<feature type="region of interest" description="Disordered" evidence="7">
    <location>
        <begin position="1"/>
        <end position="22"/>
    </location>
</feature>
<comment type="subunit">
    <text evidence="6">Homotetramer. Forms an RuvA(8)-RuvB(12)-Holliday junction (HJ) complex. HJ DNA is sandwiched between 2 RuvA tetramers; dsDNA enters through RuvA and exits via RuvB. An RuvB hexamer assembles on each DNA strand where it exits the tetramer. Each RuvB hexamer is contacted by two RuvA subunits (via domain III) on 2 adjacent RuvB subunits; this complex drives branch migration. In the full resolvosome a probable DNA-RuvA(4)-RuvB(12)-RuvC(2) complex forms which resolves the HJ.</text>
</comment>
<keyword evidence="9" id="KW-0378">Hydrolase</keyword>
<dbReference type="GO" id="GO:0009378">
    <property type="term" value="F:four-way junction helicase activity"/>
    <property type="evidence" value="ECO:0007669"/>
    <property type="project" value="InterPro"/>
</dbReference>
<comment type="caution">
    <text evidence="6">Lacks conserved residue(s) required for the propagation of feature annotation.</text>
</comment>
<comment type="function">
    <text evidence="6">The RuvA-RuvB-RuvC complex processes Holliday junction (HJ) DNA during genetic recombination and DNA repair, while the RuvA-RuvB complex plays an important role in the rescue of blocked DNA replication forks via replication fork reversal (RFR). RuvA specifically binds to HJ cruciform DNA, conferring on it an open structure. The RuvB hexamer acts as an ATP-dependent pump, pulling dsDNA into and through the RuvAB complex. HJ branch migration allows RuvC to scan DNA until it finds its consensus sequence, where it cleaves and resolves the cruciform DNA.</text>
</comment>
<dbReference type="SUPFAM" id="SSF46929">
    <property type="entry name" value="DNA helicase RuvA subunit, C-terminal domain"/>
    <property type="match status" value="1"/>
</dbReference>
<keyword evidence="10" id="KW-1185">Reference proteome</keyword>
<organism evidence="9 10">
    <name type="scientific">Microvirga subterranea</name>
    <dbReference type="NCBI Taxonomy" id="186651"/>
    <lineage>
        <taxon>Bacteria</taxon>
        <taxon>Pseudomonadati</taxon>
        <taxon>Pseudomonadota</taxon>
        <taxon>Alphaproteobacteria</taxon>
        <taxon>Hyphomicrobiales</taxon>
        <taxon>Methylobacteriaceae</taxon>
        <taxon>Microvirga</taxon>
    </lineage>
</organism>
<gene>
    <name evidence="6" type="primary">ruvA</name>
    <name evidence="9" type="ORF">DES45_107214</name>
</gene>
<proteinExistence type="inferred from homology"/>
<dbReference type="GO" id="GO:0006310">
    <property type="term" value="P:DNA recombination"/>
    <property type="evidence" value="ECO:0007669"/>
    <property type="project" value="UniProtKB-UniRule"/>
</dbReference>
<dbReference type="InterPro" id="IPR000085">
    <property type="entry name" value="RuvA"/>
</dbReference>
<dbReference type="GO" id="GO:0000400">
    <property type="term" value="F:four-way junction DNA binding"/>
    <property type="evidence" value="ECO:0007669"/>
    <property type="project" value="UniProtKB-UniRule"/>
</dbReference>
<keyword evidence="2 6" id="KW-0227">DNA damage</keyword>
<dbReference type="SUPFAM" id="SSF47781">
    <property type="entry name" value="RuvA domain 2-like"/>
    <property type="match status" value="1"/>
</dbReference>
<dbReference type="Pfam" id="PF07499">
    <property type="entry name" value="RuvA_C"/>
    <property type="match status" value="1"/>
</dbReference>
<dbReference type="Gene3D" id="1.10.150.20">
    <property type="entry name" value="5' to 3' exonuclease, C-terminal subdomain"/>
    <property type="match status" value="1"/>
</dbReference>
<feature type="region of interest" description="Domain III" evidence="6">
    <location>
        <begin position="196"/>
        <end position="244"/>
    </location>
</feature>
<feature type="region of interest" description="Domain I" evidence="6">
    <location>
        <begin position="40"/>
        <end position="103"/>
    </location>
</feature>
<sequence length="244" mass="25713">MLSPAARKGREGDPERVPYDDGFPSLASLAGNDKKEDQRVIGKLKGVVDSYGDDFVILDVHGVGYVVHCSSRTLQNLPQTGEAATLSIETMVREDMIRLFGFRSDAEREWFRLLQSVQGVGAKVALGILSVLDPGALATAIATGDKASVARGPGVGPKLAQRIVSELKDKAPAFSTVDPALIRLTGAVEDKTAPVPVSDAISALVNLGYPQVQASAAVAAALKQAGEEAEAKTLIRLGLRELAR</sequence>
<comment type="subcellular location">
    <subcellularLocation>
        <location evidence="6">Cytoplasm</location>
    </subcellularLocation>
</comment>
<evidence type="ECO:0000256" key="4">
    <source>
        <dbReference type="ARBA" id="ARBA00023172"/>
    </source>
</evidence>
<evidence type="ECO:0000256" key="5">
    <source>
        <dbReference type="ARBA" id="ARBA00023204"/>
    </source>
</evidence>
<dbReference type="InterPro" id="IPR012340">
    <property type="entry name" value="NA-bd_OB-fold"/>
</dbReference>
<keyword evidence="5 6" id="KW-0234">DNA repair</keyword>
<dbReference type="GO" id="GO:0009379">
    <property type="term" value="C:Holliday junction helicase complex"/>
    <property type="evidence" value="ECO:0007669"/>
    <property type="project" value="InterPro"/>
</dbReference>
<dbReference type="InterPro" id="IPR003583">
    <property type="entry name" value="Hlx-hairpin-Hlx_DNA-bd_motif"/>
</dbReference>
<feature type="domain" description="Helix-hairpin-helix DNA-binding motif class 1" evidence="8">
    <location>
        <begin position="147"/>
        <end position="166"/>
    </location>
</feature>
<dbReference type="Pfam" id="PF14520">
    <property type="entry name" value="HHH_5"/>
    <property type="match status" value="1"/>
</dbReference>
<dbReference type="HAMAP" id="MF_00031">
    <property type="entry name" value="DNA_HJ_migration_RuvA"/>
    <property type="match status" value="1"/>
</dbReference>
<accession>A0A370HM81</accession>
<comment type="similarity">
    <text evidence="6">Belongs to the RuvA family.</text>
</comment>
<dbReference type="Proteomes" id="UP000254925">
    <property type="component" value="Unassembled WGS sequence"/>
</dbReference>
<evidence type="ECO:0000313" key="9">
    <source>
        <dbReference type="EMBL" id="RDI57296.1"/>
    </source>
</evidence>
<dbReference type="GO" id="GO:0048476">
    <property type="term" value="C:Holliday junction resolvase complex"/>
    <property type="evidence" value="ECO:0007669"/>
    <property type="project" value="UniProtKB-UniRule"/>
</dbReference>
<comment type="domain">
    <text evidence="6">Has three domains with a flexible linker between the domains II and III and assumes an 'L' shape. Domain III is highly mobile and contacts RuvB.</text>
</comment>
<dbReference type="GO" id="GO:0006281">
    <property type="term" value="P:DNA repair"/>
    <property type="evidence" value="ECO:0007669"/>
    <property type="project" value="UniProtKB-UniRule"/>
</dbReference>
<dbReference type="InterPro" id="IPR010994">
    <property type="entry name" value="RuvA_2-like"/>
</dbReference>
<keyword evidence="9" id="KW-0067">ATP-binding</keyword>
<keyword evidence="9" id="KW-0347">Helicase</keyword>
<evidence type="ECO:0000259" key="8">
    <source>
        <dbReference type="SMART" id="SM00278"/>
    </source>
</evidence>
<reference evidence="9 10" key="1">
    <citation type="submission" date="2018-07" db="EMBL/GenBank/DDBJ databases">
        <title>Genomic Encyclopedia of Type Strains, Phase IV (KMG-IV): sequencing the most valuable type-strain genomes for metagenomic binning, comparative biology and taxonomic classification.</title>
        <authorList>
            <person name="Goeker M."/>
        </authorList>
    </citation>
    <scope>NUCLEOTIDE SEQUENCE [LARGE SCALE GENOMIC DNA]</scope>
    <source>
        <strain evidence="9 10">DSM 14364</strain>
    </source>
</reference>
<name>A0A370HM81_9HYPH</name>
<evidence type="ECO:0000313" key="10">
    <source>
        <dbReference type="Proteomes" id="UP000254925"/>
    </source>
</evidence>
<feature type="compositionally biased region" description="Basic and acidic residues" evidence="7">
    <location>
        <begin position="8"/>
        <end position="19"/>
    </location>
</feature>
<dbReference type="Gene3D" id="2.40.50.140">
    <property type="entry name" value="Nucleic acid-binding proteins"/>
    <property type="match status" value="1"/>
</dbReference>
<dbReference type="SMART" id="SM00278">
    <property type="entry name" value="HhH1"/>
    <property type="match status" value="2"/>
</dbReference>
<evidence type="ECO:0000256" key="1">
    <source>
        <dbReference type="ARBA" id="ARBA00022490"/>
    </source>
</evidence>
<dbReference type="InterPro" id="IPR036267">
    <property type="entry name" value="RuvA_C_sf"/>
</dbReference>
<keyword evidence="9" id="KW-0547">Nucleotide-binding</keyword>
<dbReference type="EMBL" id="QQBB01000007">
    <property type="protein sequence ID" value="RDI57296.1"/>
    <property type="molecule type" value="Genomic_DNA"/>
</dbReference>
<keyword evidence="1 6" id="KW-0963">Cytoplasm</keyword>
<keyword evidence="3 6" id="KW-0238">DNA-binding</keyword>
<dbReference type="Pfam" id="PF01330">
    <property type="entry name" value="RuvA_N"/>
    <property type="match status" value="1"/>
</dbReference>
<feature type="domain" description="Helix-hairpin-helix DNA-binding motif class 1" evidence="8">
    <location>
        <begin position="112"/>
        <end position="131"/>
    </location>
</feature>
<protein>
    <recommendedName>
        <fullName evidence="6">Holliday junction branch migration complex subunit RuvA</fullName>
    </recommendedName>
</protein>
<evidence type="ECO:0000256" key="6">
    <source>
        <dbReference type="HAMAP-Rule" id="MF_00031"/>
    </source>
</evidence>
<dbReference type="InterPro" id="IPR013849">
    <property type="entry name" value="DNA_helicase_Holl-junc_RuvA_I"/>
</dbReference>
<comment type="caution">
    <text evidence="9">The sequence shown here is derived from an EMBL/GenBank/DDBJ whole genome shotgun (WGS) entry which is preliminary data.</text>
</comment>
<dbReference type="GO" id="GO:0005524">
    <property type="term" value="F:ATP binding"/>
    <property type="evidence" value="ECO:0007669"/>
    <property type="project" value="InterPro"/>
</dbReference>